<evidence type="ECO:0008006" key="4">
    <source>
        <dbReference type="Google" id="ProtNLM"/>
    </source>
</evidence>
<organism evidence="2 3">
    <name type="scientific">Saguinus oedipus</name>
    <name type="common">Cotton-top tamarin</name>
    <name type="synonym">Oedipomidas oedipus</name>
    <dbReference type="NCBI Taxonomy" id="9490"/>
    <lineage>
        <taxon>Eukaryota</taxon>
        <taxon>Metazoa</taxon>
        <taxon>Chordata</taxon>
        <taxon>Craniata</taxon>
        <taxon>Vertebrata</taxon>
        <taxon>Euteleostomi</taxon>
        <taxon>Mammalia</taxon>
        <taxon>Eutheria</taxon>
        <taxon>Euarchontoglires</taxon>
        <taxon>Primates</taxon>
        <taxon>Haplorrhini</taxon>
        <taxon>Platyrrhini</taxon>
        <taxon>Cebidae</taxon>
        <taxon>Callitrichinae</taxon>
        <taxon>Saguinus</taxon>
    </lineage>
</organism>
<evidence type="ECO:0000313" key="3">
    <source>
        <dbReference type="Proteomes" id="UP001266305"/>
    </source>
</evidence>
<gene>
    <name evidence="2" type="ORF">P7K49_004684</name>
</gene>
<feature type="compositionally biased region" description="Gly residues" evidence="1">
    <location>
        <begin position="1"/>
        <end position="12"/>
    </location>
</feature>
<feature type="region of interest" description="Disordered" evidence="1">
    <location>
        <begin position="75"/>
        <end position="125"/>
    </location>
</feature>
<comment type="caution">
    <text evidence="2">The sequence shown here is derived from an EMBL/GenBank/DDBJ whole genome shotgun (WGS) entry which is preliminary data.</text>
</comment>
<accession>A0ABQ9W842</accession>
<protein>
    <recommendedName>
        <fullName evidence="4">FBXO4</fullName>
    </recommendedName>
</protein>
<proteinExistence type="predicted"/>
<evidence type="ECO:0000256" key="1">
    <source>
        <dbReference type="SAM" id="MobiDB-lite"/>
    </source>
</evidence>
<keyword evidence="3" id="KW-1185">Reference proteome</keyword>
<feature type="region of interest" description="Disordered" evidence="1">
    <location>
        <begin position="1"/>
        <end position="54"/>
    </location>
</feature>
<name>A0ABQ9W842_SAGOE</name>
<evidence type="ECO:0000313" key="2">
    <source>
        <dbReference type="EMBL" id="KAK2117797.1"/>
    </source>
</evidence>
<feature type="non-terminal residue" evidence="2">
    <location>
        <position position="1"/>
    </location>
</feature>
<dbReference type="EMBL" id="JASSZA010000002">
    <property type="protein sequence ID" value="KAK2117797.1"/>
    <property type="molecule type" value="Genomic_DNA"/>
</dbReference>
<reference evidence="2 3" key="1">
    <citation type="submission" date="2023-05" db="EMBL/GenBank/DDBJ databases">
        <title>B98-5 Cell Line De Novo Hybrid Assembly: An Optical Mapping Approach.</title>
        <authorList>
            <person name="Kananen K."/>
            <person name="Auerbach J.A."/>
            <person name="Kautto E."/>
            <person name="Blachly J.S."/>
        </authorList>
    </citation>
    <scope>NUCLEOTIDE SEQUENCE [LARGE SCALE GENOMIC DNA]</scope>
    <source>
        <strain evidence="2">B95-8</strain>
        <tissue evidence="2">Cell line</tissue>
    </source>
</reference>
<sequence>RGGTPDGYGGGRRSAQEEDALGSATRHPCCGQAMAGSEPRSGTSSPPPPFSDWGRLEAAILSGWRTFWQSVSKERVARTASREEVDEAASTLTRLPVSDRGAGPGRRDRRGISPGSGELRRPGLV</sequence>
<dbReference type="Proteomes" id="UP001266305">
    <property type="component" value="Unassembled WGS sequence"/>
</dbReference>